<accession>A0A4U9URS0</accession>
<reference evidence="3 6" key="2">
    <citation type="submission" date="2024-06" db="EMBL/GenBank/DDBJ databases">
        <title>Soil Sphingobacterium thalpophilum.</title>
        <authorList>
            <person name="Yang J."/>
            <person name="Li J."/>
        </authorList>
    </citation>
    <scope>NUCLEOTIDE SEQUENCE [LARGE SCALE GENOMIC DNA]</scope>
    <source>
        <strain evidence="3 6">22g91tb</strain>
    </source>
</reference>
<dbReference type="EMBL" id="JBEOQB010000001">
    <property type="protein sequence ID" value="MEZ0450994.1"/>
    <property type="molecule type" value="Genomic_DNA"/>
</dbReference>
<keyword evidence="2" id="KW-0732">Signal</keyword>
<evidence type="ECO:0008006" key="7">
    <source>
        <dbReference type="Google" id="ProtNLM"/>
    </source>
</evidence>
<evidence type="ECO:0000256" key="2">
    <source>
        <dbReference type="SAM" id="SignalP"/>
    </source>
</evidence>
<dbReference type="EMBL" id="LR590484">
    <property type="protein sequence ID" value="VTR35823.1"/>
    <property type="molecule type" value="Genomic_DNA"/>
</dbReference>
<evidence type="ECO:0000313" key="3">
    <source>
        <dbReference type="EMBL" id="MEZ0450994.1"/>
    </source>
</evidence>
<dbReference type="Proteomes" id="UP000308196">
    <property type="component" value="Chromosome"/>
</dbReference>
<feature type="signal peptide" evidence="2">
    <location>
        <begin position="1"/>
        <end position="20"/>
    </location>
</feature>
<protein>
    <recommendedName>
        <fullName evidence="7">P pilus assembly/Cpx signaling pathway, periplasmic inhibitor/zinc-resistance associated protein</fullName>
    </recommendedName>
</protein>
<organism evidence="4 5">
    <name type="scientific">Sphingobacterium thalpophilum</name>
    <dbReference type="NCBI Taxonomy" id="259"/>
    <lineage>
        <taxon>Bacteria</taxon>
        <taxon>Pseudomonadati</taxon>
        <taxon>Bacteroidota</taxon>
        <taxon>Sphingobacteriia</taxon>
        <taxon>Sphingobacteriales</taxon>
        <taxon>Sphingobacteriaceae</taxon>
        <taxon>Sphingobacterium</taxon>
    </lineage>
</organism>
<feature type="region of interest" description="Disordered" evidence="1">
    <location>
        <begin position="106"/>
        <end position="134"/>
    </location>
</feature>
<sequence length="134" mass="14935">MKKLFLTGIGFFLAITLTFAQQTTPEENATKVVTELVTKLSLNDEQKTAISTIVLDQEKAVATVLQDSSTTADAKKENIAKLQSESDSKISQLLTDDQKATYQKYVEERPPVSIPDPQKNTEQEESNNEQNNQQ</sequence>
<feature type="compositionally biased region" description="Basic and acidic residues" evidence="1">
    <location>
        <begin position="73"/>
        <end position="88"/>
    </location>
</feature>
<feature type="region of interest" description="Disordered" evidence="1">
    <location>
        <begin position="65"/>
        <end position="92"/>
    </location>
</feature>
<feature type="chain" id="PRO_5020356602" description="P pilus assembly/Cpx signaling pathway, periplasmic inhibitor/zinc-resistance associated protein" evidence="2">
    <location>
        <begin position="21"/>
        <end position="134"/>
    </location>
</feature>
<reference evidence="4 5" key="1">
    <citation type="submission" date="2019-05" db="EMBL/GenBank/DDBJ databases">
        <authorList>
            <consortium name="Pathogen Informatics"/>
        </authorList>
    </citation>
    <scope>NUCLEOTIDE SEQUENCE [LARGE SCALE GENOMIC DNA]</scope>
    <source>
        <strain evidence="4 5">NCTC11429</strain>
    </source>
</reference>
<keyword evidence="6" id="KW-1185">Reference proteome</keyword>
<evidence type="ECO:0000313" key="4">
    <source>
        <dbReference type="EMBL" id="VTR35823.1"/>
    </source>
</evidence>
<evidence type="ECO:0000313" key="5">
    <source>
        <dbReference type="Proteomes" id="UP000308196"/>
    </source>
</evidence>
<dbReference type="AlphaFoldDB" id="A0A4U9URS0"/>
<dbReference type="GeneID" id="78462331"/>
<evidence type="ECO:0000256" key="1">
    <source>
        <dbReference type="SAM" id="MobiDB-lite"/>
    </source>
</evidence>
<name>A0A4U9URS0_9SPHI</name>
<dbReference type="STRING" id="1123265.GCA_000686625_04508"/>
<proteinExistence type="predicted"/>
<dbReference type="Proteomes" id="UP001566204">
    <property type="component" value="Unassembled WGS sequence"/>
</dbReference>
<dbReference type="RefSeq" id="WP_028071113.1">
    <property type="nucleotide sequence ID" value="NZ_CP141191.1"/>
</dbReference>
<gene>
    <name evidence="3" type="ORF">ABTW24_05240</name>
    <name evidence="4" type="ORF">NCTC11429_01573</name>
</gene>
<dbReference type="KEGG" id="stha:NCTC11429_01573"/>
<evidence type="ECO:0000313" key="6">
    <source>
        <dbReference type="Proteomes" id="UP001566204"/>
    </source>
</evidence>